<keyword evidence="11 17" id="KW-0119">Carbohydrate metabolism</keyword>
<dbReference type="InterPro" id="IPR005849">
    <property type="entry name" value="GalP_Utransf_N"/>
</dbReference>
<dbReference type="PROSITE" id="PS00117">
    <property type="entry name" value="GAL_P_UDP_TRANSF_I"/>
    <property type="match status" value="1"/>
</dbReference>
<feature type="binding site" evidence="16">
    <location>
        <position position="185"/>
    </location>
    <ligand>
        <name>Fe cation</name>
        <dbReference type="ChEBI" id="CHEBI:24875"/>
    </ligand>
</feature>
<feature type="binding site" description="in other chain" evidence="14">
    <location>
        <position position="171"/>
    </location>
    <ligand>
        <name>UDP-alpha-D-glucose</name>
        <dbReference type="ChEBI" id="CHEBI:58885"/>
        <note>ligand shared between dimeric partners</note>
    </ligand>
</feature>
<feature type="binding site" evidence="16">
    <location>
        <position position="284"/>
    </location>
    <ligand>
        <name>Fe cation</name>
        <dbReference type="ChEBI" id="CHEBI:24875"/>
    </ligand>
</feature>
<keyword evidence="10 17" id="KW-0299">Galactose metabolism</keyword>
<feature type="binding site" evidence="16">
    <location>
        <position position="299"/>
    </location>
    <ligand>
        <name>Fe cation</name>
        <dbReference type="ChEBI" id="CHEBI:24875"/>
    </ligand>
</feature>
<dbReference type="InterPro" id="IPR019779">
    <property type="entry name" value="GalP_UDPtransf1_His-AS"/>
</dbReference>
<dbReference type="NCBIfam" id="NF008724">
    <property type="entry name" value="PRK11720.1"/>
    <property type="match status" value="1"/>
</dbReference>
<evidence type="ECO:0000256" key="15">
    <source>
        <dbReference type="PIRSR" id="PIRSR000808-3"/>
    </source>
</evidence>
<comment type="cofactor">
    <cofactor evidence="15">
        <name>Zn(2+)</name>
        <dbReference type="ChEBI" id="CHEBI:29105"/>
    </cofactor>
    <text evidence="15">Binds 1 zinc ion per subunit.</text>
</comment>
<keyword evidence="16" id="KW-0408">Iron</keyword>
<keyword evidence="7 17" id="KW-0548">Nucleotidyltransferase</keyword>
<dbReference type="InterPro" id="IPR036265">
    <property type="entry name" value="HIT-like_sf"/>
</dbReference>
<dbReference type="Pfam" id="PF02744">
    <property type="entry name" value="GalP_UDP_tr_C"/>
    <property type="match status" value="1"/>
</dbReference>
<accession>A0A6B0YQ89</accession>
<dbReference type="InterPro" id="IPR005850">
    <property type="entry name" value="GalP_Utransf_C"/>
</dbReference>
<evidence type="ECO:0000313" key="20">
    <source>
        <dbReference type="EMBL" id="MXY92777.1"/>
    </source>
</evidence>
<feature type="binding site" description="in other chain" evidence="14">
    <location>
        <position position="62"/>
    </location>
    <ligand>
        <name>UDP-alpha-D-glucose</name>
        <dbReference type="ChEBI" id="CHEBI:58885"/>
        <note>ligand shared between dimeric partners</note>
    </ligand>
</feature>
<protein>
    <recommendedName>
        <fullName evidence="5 12">Galactose-1-phosphate uridylyltransferase</fullName>
        <ecNumber evidence="4 12">2.7.7.12</ecNumber>
    </recommendedName>
</protein>
<dbReference type="GO" id="GO:0008270">
    <property type="term" value="F:zinc ion binding"/>
    <property type="evidence" value="ECO:0007669"/>
    <property type="project" value="InterPro"/>
</dbReference>
<dbReference type="Gene3D" id="3.30.428.10">
    <property type="entry name" value="HIT-like"/>
    <property type="match status" value="2"/>
</dbReference>
<dbReference type="EMBL" id="VXRG01000041">
    <property type="protein sequence ID" value="MXY92777.1"/>
    <property type="molecule type" value="Genomic_DNA"/>
</dbReference>
<feature type="binding site" evidence="15">
    <location>
        <position position="116"/>
    </location>
    <ligand>
        <name>Zn(2+)</name>
        <dbReference type="ChEBI" id="CHEBI:29105"/>
    </ligand>
</feature>
<evidence type="ECO:0000256" key="10">
    <source>
        <dbReference type="ARBA" id="ARBA00023144"/>
    </source>
</evidence>
<evidence type="ECO:0000256" key="2">
    <source>
        <dbReference type="ARBA" id="ARBA00004947"/>
    </source>
</evidence>
<keyword evidence="6 17" id="KW-0808">Transferase</keyword>
<evidence type="ECO:0000259" key="19">
    <source>
        <dbReference type="Pfam" id="PF02744"/>
    </source>
</evidence>
<dbReference type="GO" id="GO:0005737">
    <property type="term" value="C:cytoplasm"/>
    <property type="evidence" value="ECO:0007669"/>
    <property type="project" value="TreeGrafter"/>
</dbReference>
<feature type="binding site" description="in other chain" evidence="14">
    <location>
        <position position="156"/>
    </location>
    <ligand>
        <name>UDP-alpha-D-glucose</name>
        <dbReference type="ChEBI" id="CHEBI:58885"/>
        <note>ligand shared between dimeric partners</note>
    </ligand>
</feature>
<dbReference type="FunFam" id="3.30.428.10:FF:000002">
    <property type="entry name" value="Galactose-1-phosphate uridylyltransferase"/>
    <property type="match status" value="1"/>
</dbReference>
<dbReference type="NCBIfam" id="TIGR00209">
    <property type="entry name" value="galT_1"/>
    <property type="match status" value="1"/>
</dbReference>
<dbReference type="FunFam" id="3.30.428.10:FF:000001">
    <property type="entry name" value="Galactose-1-phosphate uridylyltransferase"/>
    <property type="match status" value="1"/>
</dbReference>
<feature type="binding site" evidence="14">
    <location>
        <begin position="314"/>
        <end position="315"/>
    </location>
    <ligand>
        <name>UDP-alpha-D-glucose</name>
        <dbReference type="ChEBI" id="CHEBI:58885"/>
        <note>ligand shared between dimeric partners</note>
    </ligand>
</feature>
<evidence type="ECO:0000256" key="11">
    <source>
        <dbReference type="ARBA" id="ARBA00023277"/>
    </source>
</evidence>
<evidence type="ECO:0000256" key="4">
    <source>
        <dbReference type="ARBA" id="ARBA00012384"/>
    </source>
</evidence>
<organism evidence="20">
    <name type="scientific">Caldilineaceae bacterium SB0664_bin_27</name>
    <dbReference type="NCBI Taxonomy" id="2605260"/>
    <lineage>
        <taxon>Bacteria</taxon>
        <taxon>Bacillati</taxon>
        <taxon>Chloroflexota</taxon>
        <taxon>Caldilineae</taxon>
        <taxon>Caldilineales</taxon>
        <taxon>Caldilineaceae</taxon>
    </lineage>
</organism>
<feature type="binding site" evidence="16">
    <location>
        <position position="301"/>
    </location>
    <ligand>
        <name>Fe cation</name>
        <dbReference type="ChEBI" id="CHEBI:24875"/>
    </ligand>
</feature>
<evidence type="ECO:0000256" key="6">
    <source>
        <dbReference type="ARBA" id="ARBA00022679"/>
    </source>
</evidence>
<reference evidence="20" key="1">
    <citation type="submission" date="2019-09" db="EMBL/GenBank/DDBJ databases">
        <title>Characterisation of the sponge microbiome using genome-centric metagenomics.</title>
        <authorList>
            <person name="Engelberts J.P."/>
            <person name="Robbins S.J."/>
            <person name="De Goeij J.M."/>
            <person name="Aranda M."/>
            <person name="Bell S.C."/>
            <person name="Webster N.S."/>
        </authorList>
    </citation>
    <scope>NUCLEOTIDE SEQUENCE</scope>
    <source>
        <strain evidence="20">SB0664_bin_27</strain>
    </source>
</reference>
<comment type="catalytic activity">
    <reaction evidence="1 17">
        <text>alpha-D-galactose 1-phosphate + UDP-alpha-D-glucose = alpha-D-glucose 1-phosphate + UDP-alpha-D-galactose</text>
        <dbReference type="Rhea" id="RHEA:13989"/>
        <dbReference type="ChEBI" id="CHEBI:58336"/>
        <dbReference type="ChEBI" id="CHEBI:58601"/>
        <dbReference type="ChEBI" id="CHEBI:58885"/>
        <dbReference type="ChEBI" id="CHEBI:66914"/>
        <dbReference type="EC" id="2.7.7.12"/>
    </reaction>
</comment>
<evidence type="ECO:0000256" key="17">
    <source>
        <dbReference type="RuleBase" id="RU000506"/>
    </source>
</evidence>
<feature type="binding site" evidence="14">
    <location>
        <begin position="319"/>
        <end position="320"/>
    </location>
    <ligand>
        <name>UDP-alpha-D-glucose</name>
        <dbReference type="ChEBI" id="CHEBI:58885"/>
        <note>ligand shared between dimeric partners</note>
    </ligand>
</feature>
<evidence type="ECO:0000256" key="9">
    <source>
        <dbReference type="ARBA" id="ARBA00022833"/>
    </source>
</evidence>
<dbReference type="GO" id="GO:0033499">
    <property type="term" value="P:galactose catabolic process via UDP-galactose, Leloir pathway"/>
    <property type="evidence" value="ECO:0007669"/>
    <property type="project" value="TreeGrafter"/>
</dbReference>
<evidence type="ECO:0000256" key="1">
    <source>
        <dbReference type="ARBA" id="ARBA00001107"/>
    </source>
</evidence>
<gene>
    <name evidence="20" type="ORF">F4Y42_04920</name>
</gene>
<feature type="binding site" evidence="15">
    <location>
        <position position="167"/>
    </location>
    <ligand>
        <name>Zn(2+)</name>
        <dbReference type="ChEBI" id="CHEBI:29105"/>
    </ligand>
</feature>
<dbReference type="Pfam" id="PF01087">
    <property type="entry name" value="GalP_UDP_transf"/>
    <property type="match status" value="1"/>
</dbReference>
<dbReference type="CDD" id="cd00608">
    <property type="entry name" value="GalT"/>
    <property type="match status" value="1"/>
</dbReference>
<dbReference type="UniPathway" id="UPA00214"/>
<comment type="cofactor">
    <cofactor evidence="16">
        <name>Fe cation</name>
        <dbReference type="ChEBI" id="CHEBI:24875"/>
    </cofactor>
    <text evidence="16">Binds 1 Fe cation per subunit.</text>
</comment>
<sequence>MTVPIDPTEHPHRRRNLLTGEWVLVSPHRMKRPWQGQTESPPPLSLPRYDPSCYLCPGNERAGGLVNPAYTHTFVFDNDFAALRADTQEGTSQNNPFFQSQLETGVCRVICFSPRHDLTLARMDLPDIRRVVDLWAEQIEELSQNEKLGYIQLFENRGAMMGSSNPHPHGQVWATRHLPNEPAKEDRAQRTYFESEGTPLLVDYLSAELAAEERVVVENSDWVVVVPYWAIWPFETLLLPRRPRQHLPELSPSERDSLAGILKRLLILYDNLFETSFPYSMGWHGKPATAGDHAHWQLHAHFYPPLLRSATVRKFMVGYEMLATPQRDLTAEQAAQRLRTQSEIHYLDR</sequence>
<feature type="binding site" evidence="14">
    <location>
        <begin position="29"/>
        <end position="32"/>
    </location>
    <ligand>
        <name>UDP-alpha-D-glucose</name>
        <dbReference type="ChEBI" id="CHEBI:58885"/>
        <note>ligand shared between dimeric partners</note>
    </ligand>
</feature>
<evidence type="ECO:0000256" key="16">
    <source>
        <dbReference type="PIRSR" id="PIRSR000808-4"/>
    </source>
</evidence>
<keyword evidence="9 15" id="KW-0862">Zinc</keyword>
<comment type="similarity">
    <text evidence="3 17">Belongs to the galactose-1-phosphate uridylyltransferase type 1 family.</text>
</comment>
<name>A0A6B0YQ89_9CHLR</name>
<evidence type="ECO:0000256" key="8">
    <source>
        <dbReference type="ARBA" id="ARBA00022723"/>
    </source>
</evidence>
<evidence type="ECO:0000256" key="5">
    <source>
        <dbReference type="ARBA" id="ARBA00016340"/>
    </source>
</evidence>
<evidence type="ECO:0000256" key="3">
    <source>
        <dbReference type="ARBA" id="ARBA00010951"/>
    </source>
</evidence>
<dbReference type="EC" id="2.7.7.12" evidence="4 12"/>
<dbReference type="AlphaFoldDB" id="A0A6B0YQ89"/>
<feature type="domain" description="Galactose-1-phosphate uridyl transferase C-terminal" evidence="19">
    <location>
        <begin position="186"/>
        <end position="347"/>
    </location>
</feature>
<feature type="binding site" description="in other chain" evidence="14">
    <location>
        <begin position="78"/>
        <end position="79"/>
    </location>
    <ligand>
        <name>UDP-alpha-D-glucose</name>
        <dbReference type="ChEBI" id="CHEBI:58885"/>
        <note>ligand shared between dimeric partners</note>
    </ligand>
</feature>
<dbReference type="GO" id="GO:0008108">
    <property type="term" value="F:UDP-glucose:hexose-1-phosphate uridylyltransferase activity"/>
    <property type="evidence" value="ECO:0007669"/>
    <property type="project" value="UniProtKB-UniRule"/>
</dbReference>
<dbReference type="PANTHER" id="PTHR11943:SF1">
    <property type="entry name" value="GALACTOSE-1-PHOSPHATE URIDYLYLTRANSFERASE"/>
    <property type="match status" value="1"/>
</dbReference>
<dbReference type="InterPro" id="IPR001937">
    <property type="entry name" value="GalP_UDPtransf1"/>
</dbReference>
<evidence type="ECO:0000256" key="14">
    <source>
        <dbReference type="PIRSR" id="PIRSR000808-2"/>
    </source>
</evidence>
<feature type="binding site" evidence="15">
    <location>
        <position position="53"/>
    </location>
    <ligand>
        <name>Zn(2+)</name>
        <dbReference type="ChEBI" id="CHEBI:29105"/>
    </ligand>
</feature>
<comment type="caution">
    <text evidence="20">The sequence shown here is derived from an EMBL/GenBank/DDBJ whole genome shotgun (WGS) entry which is preliminary data.</text>
</comment>
<feature type="active site" description="Tele-UMP-histidine intermediate" evidence="13">
    <location>
        <position position="169"/>
    </location>
</feature>
<comment type="pathway">
    <text evidence="2 17">Carbohydrate metabolism; galactose metabolism.</text>
</comment>
<feature type="binding site" description="in other chain" evidence="14">
    <location>
        <position position="326"/>
    </location>
    <ligand>
        <name>UDP-alpha-D-glucose</name>
        <dbReference type="ChEBI" id="CHEBI:58885"/>
        <note>ligand shared between dimeric partners</note>
    </ligand>
</feature>
<evidence type="ECO:0000259" key="18">
    <source>
        <dbReference type="Pfam" id="PF01087"/>
    </source>
</evidence>
<proteinExistence type="inferred from homology"/>
<evidence type="ECO:0000256" key="12">
    <source>
        <dbReference type="NCBIfam" id="TIGR00209"/>
    </source>
</evidence>
<feature type="domain" description="Galactose-1-phosphate uridyl transferase N-terminal" evidence="18">
    <location>
        <begin position="5"/>
        <end position="179"/>
    </location>
</feature>
<dbReference type="PANTHER" id="PTHR11943">
    <property type="entry name" value="GALACTOSE-1-PHOSPHATE URIDYLYLTRANSFERASE"/>
    <property type="match status" value="1"/>
</dbReference>
<feature type="binding site" description="in other chain" evidence="14">
    <location>
        <begin position="162"/>
        <end position="164"/>
    </location>
    <ligand>
        <name>UDP-alpha-D-glucose</name>
        <dbReference type="ChEBI" id="CHEBI:58885"/>
        <note>ligand shared between dimeric partners</note>
    </ligand>
</feature>
<dbReference type="SUPFAM" id="SSF54197">
    <property type="entry name" value="HIT-like"/>
    <property type="match status" value="2"/>
</dbReference>
<evidence type="ECO:0000256" key="7">
    <source>
        <dbReference type="ARBA" id="ARBA00022695"/>
    </source>
</evidence>
<evidence type="ECO:0000256" key="13">
    <source>
        <dbReference type="PIRSR" id="PIRSR000808-1"/>
    </source>
</evidence>
<keyword evidence="8 15" id="KW-0479">Metal-binding</keyword>
<dbReference type="PIRSF" id="PIRSF000808">
    <property type="entry name" value="GalT"/>
    <property type="match status" value="1"/>
</dbReference>
<feature type="binding site" evidence="15">
    <location>
        <position position="56"/>
    </location>
    <ligand>
        <name>Zn(2+)</name>
        <dbReference type="ChEBI" id="CHEBI:29105"/>
    </ligand>
</feature>